<organism evidence="1 2">
    <name type="scientific">Methylocystis iwaonis</name>
    <dbReference type="NCBI Taxonomy" id="2885079"/>
    <lineage>
        <taxon>Bacteria</taxon>
        <taxon>Pseudomonadati</taxon>
        <taxon>Pseudomonadota</taxon>
        <taxon>Alphaproteobacteria</taxon>
        <taxon>Hyphomicrobiales</taxon>
        <taxon>Methylocystaceae</taxon>
        <taxon>Methylocystis</taxon>
    </lineage>
</organism>
<dbReference type="EMBL" id="AP027143">
    <property type="protein sequence ID" value="BDV36010.1"/>
    <property type="molecule type" value="Genomic_DNA"/>
</dbReference>
<name>A0ABM8EDB8_9HYPH</name>
<sequence>MAHEGEPAAATEEFDERARAGGEINLIEMHCGDESARPRELMVFEFDLLYRLQQSGCDGLREGRGGRAIRAEDQQRCSVVVDQA</sequence>
<keyword evidence="1" id="KW-0614">Plasmid</keyword>
<protein>
    <submittedName>
        <fullName evidence="1">Uncharacterized protein</fullName>
    </submittedName>
</protein>
<proteinExistence type="predicted"/>
<keyword evidence="2" id="KW-1185">Reference proteome</keyword>
<evidence type="ECO:0000313" key="1">
    <source>
        <dbReference type="EMBL" id="BDV36010.1"/>
    </source>
</evidence>
<dbReference type="Proteomes" id="UP001317629">
    <property type="component" value="Plasmid pSS37A-Re-1"/>
</dbReference>
<gene>
    <name evidence="1" type="ORF">SS37A_35400</name>
</gene>
<evidence type="ECO:0000313" key="2">
    <source>
        <dbReference type="Proteomes" id="UP001317629"/>
    </source>
</evidence>
<geneLocation type="plasmid" evidence="1 2">
    <name>pSS37A-Re-1</name>
</geneLocation>
<reference evidence="1 2" key="1">
    <citation type="journal article" date="2023" name="Int. J. Syst. Evol. Microbiol.">
        <title>Methylocystis iwaonis sp. nov., a type II methane-oxidizing bacterium from surface soil of a rice paddy field in Japan, and emended description of the genus Methylocystis (ex Whittenbury et al. 1970) Bowman et al. 1993.</title>
        <authorList>
            <person name="Kaise H."/>
            <person name="Sawadogo J.B."/>
            <person name="Alam M.S."/>
            <person name="Ueno C."/>
            <person name="Dianou D."/>
            <person name="Shinjo R."/>
            <person name="Asakawa S."/>
        </authorList>
    </citation>
    <scope>NUCLEOTIDE SEQUENCE [LARGE SCALE GENOMIC DNA]</scope>
    <source>
        <strain evidence="1 2">SS37A-Re</strain>
    </source>
</reference>
<accession>A0ABM8EDB8</accession>